<sequence>MPQWILGDRFETTYPHKGSIKALWETKWKFCASKSIYPFHDGAFEDFEPIFEKLIAKEPQANFTRKTSTTLSPTHTQTLSSPIASSLETQAVEALKYGHADKAADLYRRASVVLRISRFPYVSPSSKPETSIKRVAFDRQKDVYLKAASLWNPMIKEEIIPHKYATGKDGSQIPIYIRVPDEASEHPVPVVLIMTGLDGYRPDNSQRTHEIINRGWATVIVEIPGTADSPADPADPESPDRLWSSVLDYMAQRPEFDMTRVAVWGLSAGGFYAIRAACTHRDRLIGSMAHGPGSHHFLDPDWLRKVNDHEYPFTITDSWAEKYGYDNTEDFVQNAQKKFSLVETGVVDQPNCRLLLLNGVDDGVVPIEDCHVLFNHGGPKEGRFFEGMVHMGYPNSLPVSYKWLEDLLSPGKTEVKN</sequence>
<reference evidence="2" key="1">
    <citation type="submission" date="2022-11" db="EMBL/GenBank/DDBJ databases">
        <authorList>
            <person name="Petersen C."/>
        </authorList>
    </citation>
    <scope>NUCLEOTIDE SEQUENCE</scope>
    <source>
        <strain evidence="2">IBT 23319</strain>
    </source>
</reference>
<protein>
    <submittedName>
        <fullName evidence="2">Heptaketide hydrolyase ayg1</fullName>
    </submittedName>
</protein>
<evidence type="ECO:0000313" key="2">
    <source>
        <dbReference type="EMBL" id="KAJ5241235.1"/>
    </source>
</evidence>
<name>A0A9W9PB65_PENCI</name>
<dbReference type="GeneID" id="81380913"/>
<dbReference type="InterPro" id="IPR050261">
    <property type="entry name" value="FrsA_esterase"/>
</dbReference>
<dbReference type="FunFam" id="3.40.50.1820:FF:000145">
    <property type="entry name" value="Pigment biosynthesis protein"/>
    <property type="match status" value="1"/>
</dbReference>
<dbReference type="Pfam" id="PF06500">
    <property type="entry name" value="FrsA-like"/>
    <property type="match status" value="1"/>
</dbReference>
<dbReference type="PANTHER" id="PTHR22946">
    <property type="entry name" value="DIENELACTONE HYDROLASE DOMAIN-CONTAINING PROTEIN-RELATED"/>
    <property type="match status" value="1"/>
</dbReference>
<dbReference type="RefSeq" id="XP_056504240.1">
    <property type="nucleotide sequence ID" value="XM_056641746.1"/>
</dbReference>
<dbReference type="InterPro" id="IPR010520">
    <property type="entry name" value="FrsA-like"/>
</dbReference>
<reference evidence="2" key="2">
    <citation type="journal article" date="2023" name="IMA Fungus">
        <title>Comparative genomic study of the Penicillium genus elucidates a diverse pangenome and 15 lateral gene transfer events.</title>
        <authorList>
            <person name="Petersen C."/>
            <person name="Sorensen T."/>
            <person name="Nielsen M.R."/>
            <person name="Sondergaard T.E."/>
            <person name="Sorensen J.L."/>
            <person name="Fitzpatrick D.A."/>
            <person name="Frisvad J.C."/>
            <person name="Nielsen K.L."/>
        </authorList>
    </citation>
    <scope>NUCLEOTIDE SEQUENCE</scope>
    <source>
        <strain evidence="2">IBT 23319</strain>
    </source>
</reference>
<keyword evidence="1" id="KW-0378">Hydrolase</keyword>
<dbReference type="SUPFAM" id="SSF53474">
    <property type="entry name" value="alpha/beta-Hydrolases"/>
    <property type="match status" value="1"/>
</dbReference>
<dbReference type="InterPro" id="IPR029058">
    <property type="entry name" value="AB_hydrolase_fold"/>
</dbReference>
<dbReference type="Gene3D" id="3.40.50.1820">
    <property type="entry name" value="alpha/beta hydrolase"/>
    <property type="match status" value="1"/>
</dbReference>
<comment type="caution">
    <text evidence="2">The sequence shown here is derived from an EMBL/GenBank/DDBJ whole genome shotgun (WGS) entry which is preliminary data.</text>
</comment>
<dbReference type="PANTHER" id="PTHR22946:SF12">
    <property type="entry name" value="CONIDIAL PIGMENT BIOSYNTHESIS PROTEIN AYG1 (AFU_ORTHOLOGUE AFUA_2G17550)"/>
    <property type="match status" value="1"/>
</dbReference>
<evidence type="ECO:0000256" key="1">
    <source>
        <dbReference type="ARBA" id="ARBA00022801"/>
    </source>
</evidence>
<proteinExistence type="predicted"/>
<dbReference type="Proteomes" id="UP001147733">
    <property type="component" value="Unassembled WGS sequence"/>
</dbReference>
<dbReference type="OrthoDB" id="5409895at2759"/>
<dbReference type="GO" id="GO:0017000">
    <property type="term" value="P:antibiotic biosynthetic process"/>
    <property type="evidence" value="ECO:0007669"/>
    <property type="project" value="UniProtKB-ARBA"/>
</dbReference>
<accession>A0A9W9PB65</accession>
<dbReference type="GO" id="GO:0072330">
    <property type="term" value="P:monocarboxylic acid biosynthetic process"/>
    <property type="evidence" value="ECO:0007669"/>
    <property type="project" value="UniProtKB-ARBA"/>
</dbReference>
<evidence type="ECO:0000313" key="3">
    <source>
        <dbReference type="Proteomes" id="UP001147733"/>
    </source>
</evidence>
<dbReference type="GO" id="GO:0016787">
    <property type="term" value="F:hydrolase activity"/>
    <property type="evidence" value="ECO:0007669"/>
    <property type="project" value="UniProtKB-KW"/>
</dbReference>
<dbReference type="AlphaFoldDB" id="A0A9W9PB65"/>
<gene>
    <name evidence="2" type="ORF">N7469_002826</name>
</gene>
<keyword evidence="3" id="KW-1185">Reference proteome</keyword>
<organism evidence="2 3">
    <name type="scientific">Penicillium citrinum</name>
    <dbReference type="NCBI Taxonomy" id="5077"/>
    <lineage>
        <taxon>Eukaryota</taxon>
        <taxon>Fungi</taxon>
        <taxon>Dikarya</taxon>
        <taxon>Ascomycota</taxon>
        <taxon>Pezizomycotina</taxon>
        <taxon>Eurotiomycetes</taxon>
        <taxon>Eurotiomycetidae</taxon>
        <taxon>Eurotiales</taxon>
        <taxon>Aspergillaceae</taxon>
        <taxon>Penicillium</taxon>
    </lineage>
</organism>
<dbReference type="EMBL" id="JAPQKT010000002">
    <property type="protein sequence ID" value="KAJ5241235.1"/>
    <property type="molecule type" value="Genomic_DNA"/>
</dbReference>